<gene>
    <name evidence="1" type="ORF">MSAN_02270000</name>
</gene>
<dbReference type="PROSITE" id="PS51257">
    <property type="entry name" value="PROKAR_LIPOPROTEIN"/>
    <property type="match status" value="1"/>
</dbReference>
<proteinExistence type="predicted"/>
<comment type="caution">
    <text evidence="1">The sequence shown here is derived from an EMBL/GenBank/DDBJ whole genome shotgun (WGS) entry which is preliminary data.</text>
</comment>
<sequence>MPSRLPKFSSSSMGKPENWFSALFWLLCSCEIPNVRIFGEVVVFAKIQAQLAMRLGFFGTPHLRCPSILLLACHPRSPGASPRPTHAIYASQRLDMTFYATHSTAHRPDSIARGSASVSVYIVLVPAQPDPDNGHECTACCSNKRQSKGWRGTTRTTLRSWLSAIPSCGASDGTAPTRARVWASGVIARCFRAACPMCCPRRRKAHLPRFVGHVDALQHSAPAPSNLFPTRCLVPAPEADRVCDLSERV</sequence>
<name>A0A8H7CH35_9AGAR</name>
<dbReference type="OrthoDB" id="10647626at2759"/>
<dbReference type="Proteomes" id="UP000623467">
    <property type="component" value="Unassembled WGS sequence"/>
</dbReference>
<accession>A0A8H7CH35</accession>
<dbReference type="EMBL" id="JACAZH010000034">
    <property type="protein sequence ID" value="KAF7337434.1"/>
    <property type="molecule type" value="Genomic_DNA"/>
</dbReference>
<reference evidence="1" key="1">
    <citation type="submission" date="2020-05" db="EMBL/GenBank/DDBJ databases">
        <title>Mycena genomes resolve the evolution of fungal bioluminescence.</title>
        <authorList>
            <person name="Tsai I.J."/>
        </authorList>
    </citation>
    <scope>NUCLEOTIDE SEQUENCE</scope>
    <source>
        <strain evidence="1">160909Yilan</strain>
    </source>
</reference>
<keyword evidence="2" id="KW-1185">Reference proteome</keyword>
<organism evidence="1 2">
    <name type="scientific">Mycena sanguinolenta</name>
    <dbReference type="NCBI Taxonomy" id="230812"/>
    <lineage>
        <taxon>Eukaryota</taxon>
        <taxon>Fungi</taxon>
        <taxon>Dikarya</taxon>
        <taxon>Basidiomycota</taxon>
        <taxon>Agaricomycotina</taxon>
        <taxon>Agaricomycetes</taxon>
        <taxon>Agaricomycetidae</taxon>
        <taxon>Agaricales</taxon>
        <taxon>Marasmiineae</taxon>
        <taxon>Mycenaceae</taxon>
        <taxon>Mycena</taxon>
    </lineage>
</organism>
<dbReference type="AlphaFoldDB" id="A0A8H7CH35"/>
<protein>
    <submittedName>
        <fullName evidence="1">Uncharacterized protein</fullName>
    </submittedName>
</protein>
<evidence type="ECO:0000313" key="2">
    <source>
        <dbReference type="Proteomes" id="UP000623467"/>
    </source>
</evidence>
<evidence type="ECO:0000313" key="1">
    <source>
        <dbReference type="EMBL" id="KAF7337434.1"/>
    </source>
</evidence>